<feature type="transmembrane region" description="Helical" evidence="7">
    <location>
        <begin position="114"/>
        <end position="131"/>
    </location>
</feature>
<feature type="domain" description="Prepilin peptidase A24 N-terminal" evidence="9">
    <location>
        <begin position="1"/>
        <end position="82"/>
    </location>
</feature>
<comment type="caution">
    <text evidence="10">The sequence shown here is derived from an EMBL/GenBank/DDBJ whole genome shotgun (WGS) entry which is preliminary data.</text>
</comment>
<dbReference type="InterPro" id="IPR000045">
    <property type="entry name" value="Prepilin_IV_endopep_pep"/>
</dbReference>
<evidence type="ECO:0000256" key="1">
    <source>
        <dbReference type="ARBA" id="ARBA00004651"/>
    </source>
</evidence>
<comment type="subcellular location">
    <subcellularLocation>
        <location evidence="1">Cell membrane</location>
        <topology evidence="1">Multi-pass membrane protein</topology>
    </subcellularLocation>
</comment>
<evidence type="ECO:0000259" key="9">
    <source>
        <dbReference type="Pfam" id="PF06750"/>
    </source>
</evidence>
<keyword evidence="6 7" id="KW-0472">Membrane</keyword>
<feature type="transmembrane region" description="Helical" evidence="7">
    <location>
        <begin position="137"/>
        <end position="161"/>
    </location>
</feature>
<keyword evidence="3" id="KW-1003">Cell membrane</keyword>
<evidence type="ECO:0000256" key="6">
    <source>
        <dbReference type="ARBA" id="ARBA00023136"/>
    </source>
</evidence>
<dbReference type="PANTHER" id="PTHR30487:SF0">
    <property type="entry name" value="PREPILIN LEADER PEPTIDASE_N-METHYLTRANSFERASE-RELATED"/>
    <property type="match status" value="1"/>
</dbReference>
<evidence type="ECO:0000256" key="7">
    <source>
        <dbReference type="SAM" id="Phobius"/>
    </source>
</evidence>
<name>A0ABR5A5I9_9BACL</name>
<feature type="transmembrane region" description="Helical" evidence="7">
    <location>
        <begin position="89"/>
        <end position="107"/>
    </location>
</feature>
<evidence type="ECO:0000256" key="2">
    <source>
        <dbReference type="ARBA" id="ARBA00005801"/>
    </source>
</evidence>
<keyword evidence="11" id="KW-1185">Reference proteome</keyword>
<dbReference type="Gene3D" id="1.20.120.1220">
    <property type="match status" value="1"/>
</dbReference>
<reference evidence="10 11" key="1">
    <citation type="submission" date="2014-12" db="EMBL/GenBank/DDBJ databases">
        <title>Draft genome sequence of Cohnella kolymensis strain B-2846.</title>
        <authorList>
            <person name="Karlyshev A.V."/>
            <person name="Kudryashova E.B."/>
        </authorList>
    </citation>
    <scope>NUCLEOTIDE SEQUENCE [LARGE SCALE GENOMIC DNA]</scope>
    <source>
        <strain evidence="10 11">VKM B-2846</strain>
    </source>
</reference>
<dbReference type="InterPro" id="IPR050882">
    <property type="entry name" value="Prepilin_peptidase/N-MTase"/>
</dbReference>
<evidence type="ECO:0000259" key="8">
    <source>
        <dbReference type="Pfam" id="PF01478"/>
    </source>
</evidence>
<feature type="domain" description="Prepilin type IV endopeptidase peptidase" evidence="8">
    <location>
        <begin position="93"/>
        <end position="202"/>
    </location>
</feature>
<gene>
    <name evidence="10" type="ORF">SD71_09315</name>
</gene>
<dbReference type="EMBL" id="JXAL01000014">
    <property type="protein sequence ID" value="KIL36245.1"/>
    <property type="molecule type" value="Genomic_DNA"/>
</dbReference>
<evidence type="ECO:0000256" key="5">
    <source>
        <dbReference type="ARBA" id="ARBA00022989"/>
    </source>
</evidence>
<evidence type="ECO:0008006" key="12">
    <source>
        <dbReference type="Google" id="ProtNLM"/>
    </source>
</evidence>
<evidence type="ECO:0000256" key="3">
    <source>
        <dbReference type="ARBA" id="ARBA00022475"/>
    </source>
</evidence>
<sequence length="244" mass="27217">MGLFIGSFLNVVAIRVLKKESIAYPPSHCVHCNHQLKPLDLVPVFSYLFLRGKCRYCKEPISIRYPLGEMATALLFMATYWVIGFKLELIVALFFICILVVITQTDLQEMRIPNAVVATGVVGALGLRLWIHPLPLWDYLTGMLVGSGILFTIGIVSGWILKRETMGAGDVKLYVFIGLILGIKLTVFSLFAASVIGLVIGLFQRVQGKQDKYAEVPFGPSIALGSLFVYFFGEHVLNWYLGYF</sequence>
<proteinExistence type="inferred from homology"/>
<dbReference type="PANTHER" id="PTHR30487">
    <property type="entry name" value="TYPE 4 PREPILIN-LIKE PROTEINS LEADER PEPTIDE-PROCESSING ENZYME"/>
    <property type="match status" value="1"/>
</dbReference>
<feature type="transmembrane region" description="Helical" evidence="7">
    <location>
        <begin position="222"/>
        <end position="241"/>
    </location>
</feature>
<accession>A0ABR5A5I9</accession>
<dbReference type="InterPro" id="IPR010627">
    <property type="entry name" value="Prepilin_pept_A24_N"/>
</dbReference>
<feature type="transmembrane region" description="Helical" evidence="7">
    <location>
        <begin position="173"/>
        <end position="202"/>
    </location>
</feature>
<evidence type="ECO:0000256" key="4">
    <source>
        <dbReference type="ARBA" id="ARBA00022692"/>
    </source>
</evidence>
<dbReference type="RefSeq" id="WP_041062230.1">
    <property type="nucleotide sequence ID" value="NZ_JXAL01000014.1"/>
</dbReference>
<organism evidence="10 11">
    <name type="scientific">Cohnella kolymensis</name>
    <dbReference type="NCBI Taxonomy" id="1590652"/>
    <lineage>
        <taxon>Bacteria</taxon>
        <taxon>Bacillati</taxon>
        <taxon>Bacillota</taxon>
        <taxon>Bacilli</taxon>
        <taxon>Bacillales</taxon>
        <taxon>Paenibacillaceae</taxon>
        <taxon>Cohnella</taxon>
    </lineage>
</organism>
<protein>
    <recommendedName>
        <fullName evidence="12">Prepilin peptidase</fullName>
    </recommendedName>
</protein>
<keyword evidence="5 7" id="KW-1133">Transmembrane helix</keyword>
<comment type="similarity">
    <text evidence="2">Belongs to the peptidase A24 family.</text>
</comment>
<dbReference type="Pfam" id="PF01478">
    <property type="entry name" value="Peptidase_A24"/>
    <property type="match status" value="1"/>
</dbReference>
<keyword evidence="4 7" id="KW-0812">Transmembrane</keyword>
<dbReference type="Proteomes" id="UP000054526">
    <property type="component" value="Unassembled WGS sequence"/>
</dbReference>
<dbReference type="Pfam" id="PF06750">
    <property type="entry name" value="A24_N_bact"/>
    <property type="match status" value="1"/>
</dbReference>
<evidence type="ECO:0000313" key="10">
    <source>
        <dbReference type="EMBL" id="KIL36245.1"/>
    </source>
</evidence>
<evidence type="ECO:0000313" key="11">
    <source>
        <dbReference type="Proteomes" id="UP000054526"/>
    </source>
</evidence>